<dbReference type="Proteomes" id="UP001500469">
    <property type="component" value="Unassembled WGS sequence"/>
</dbReference>
<name>A0ABN1N0E5_9BACT</name>
<proteinExistence type="predicted"/>
<gene>
    <name evidence="1" type="ORF">GCM10009119_21680</name>
</gene>
<dbReference type="RefSeq" id="WP_343851365.1">
    <property type="nucleotide sequence ID" value="NZ_BAAAFI010000010.1"/>
</dbReference>
<comment type="caution">
    <text evidence="1">The sequence shown here is derived from an EMBL/GenBank/DDBJ whole genome shotgun (WGS) entry which is preliminary data.</text>
</comment>
<accession>A0ABN1N0E5</accession>
<reference evidence="1 2" key="1">
    <citation type="journal article" date="2019" name="Int. J. Syst. Evol. Microbiol.">
        <title>The Global Catalogue of Microorganisms (GCM) 10K type strain sequencing project: providing services to taxonomists for standard genome sequencing and annotation.</title>
        <authorList>
            <consortium name="The Broad Institute Genomics Platform"/>
            <consortium name="The Broad Institute Genome Sequencing Center for Infectious Disease"/>
            <person name="Wu L."/>
            <person name="Ma J."/>
        </authorList>
    </citation>
    <scope>NUCLEOTIDE SEQUENCE [LARGE SCALE GENOMIC DNA]</scope>
    <source>
        <strain evidence="1 2">JCM 16112</strain>
    </source>
</reference>
<keyword evidence="2" id="KW-1185">Reference proteome</keyword>
<sequence>MEIELKGIPVNKVYYQGQEPKITNGNFEITNQSKGPIAVSVMEAHVSDGEKELPLDKYFLYKLPEYTELDPENFTVKEKQGFQLDLSFQFIPIAGLNKNNIVVNMTIKVTDDTVQASSPIVFDFRVPKIN</sequence>
<evidence type="ECO:0000313" key="2">
    <source>
        <dbReference type="Proteomes" id="UP001500469"/>
    </source>
</evidence>
<organism evidence="1 2">
    <name type="scientific">Algoriphagus jejuensis</name>
    <dbReference type="NCBI Taxonomy" id="419934"/>
    <lineage>
        <taxon>Bacteria</taxon>
        <taxon>Pseudomonadati</taxon>
        <taxon>Bacteroidota</taxon>
        <taxon>Cytophagia</taxon>
        <taxon>Cytophagales</taxon>
        <taxon>Cyclobacteriaceae</taxon>
        <taxon>Algoriphagus</taxon>
    </lineage>
</organism>
<evidence type="ECO:0000313" key="1">
    <source>
        <dbReference type="EMBL" id="GAA0879200.1"/>
    </source>
</evidence>
<protein>
    <submittedName>
        <fullName evidence="1">Uncharacterized protein</fullName>
    </submittedName>
</protein>
<dbReference type="EMBL" id="BAAAFI010000010">
    <property type="protein sequence ID" value="GAA0879200.1"/>
    <property type="molecule type" value="Genomic_DNA"/>
</dbReference>